<gene>
    <name evidence="2" type="ORF">U5817_06725</name>
</gene>
<evidence type="ECO:0000256" key="1">
    <source>
        <dbReference type="SAM" id="MobiDB-lite"/>
    </source>
</evidence>
<reference evidence="2 3" key="1">
    <citation type="submission" date="2023-12" db="EMBL/GenBank/DDBJ databases">
        <title>A. evansii MAY27, complete genome.</title>
        <authorList>
            <person name="Wang Y."/>
        </authorList>
    </citation>
    <scope>NUCLEOTIDE SEQUENCE [LARGE SCALE GENOMIC DNA]</scope>
    <source>
        <strain evidence="2 3">MAY27</strain>
    </source>
</reference>
<dbReference type="RefSeq" id="WP_407280127.1">
    <property type="nucleotide sequence ID" value="NZ_CP141259.1"/>
</dbReference>
<evidence type="ECO:0000313" key="2">
    <source>
        <dbReference type="EMBL" id="WRL47734.1"/>
    </source>
</evidence>
<keyword evidence="3" id="KW-1185">Reference proteome</keyword>
<dbReference type="Proteomes" id="UP001626593">
    <property type="component" value="Chromosome"/>
</dbReference>
<accession>A0ABZ1AS96</accession>
<evidence type="ECO:0000313" key="3">
    <source>
        <dbReference type="Proteomes" id="UP001626593"/>
    </source>
</evidence>
<dbReference type="EMBL" id="CP141259">
    <property type="protein sequence ID" value="WRL47734.1"/>
    <property type="molecule type" value="Genomic_DNA"/>
</dbReference>
<sequence length="186" mass="20505">MDELTNELGVKLDSLASSLEPFFASQNGRGWLRLCELLDAATTDPEILGSEPARNFLAVVRELARDAITATTEEQAFAPLIAVIESGRASAKADASHEGRRLTRDYAERLFMAKPGEWDTIGDAAMKLAPDVILESRKHSRPLSAGNAQKTLSEWFSELIQRNPDARAKLSEKSRAAIDRARARNR</sequence>
<organism evidence="2 3">
    <name type="scientific">Aromatoleum evansii</name>
    <name type="common">Azoarcus evansii</name>
    <dbReference type="NCBI Taxonomy" id="59406"/>
    <lineage>
        <taxon>Bacteria</taxon>
        <taxon>Pseudomonadati</taxon>
        <taxon>Pseudomonadota</taxon>
        <taxon>Betaproteobacteria</taxon>
        <taxon>Rhodocyclales</taxon>
        <taxon>Rhodocyclaceae</taxon>
        <taxon>Aromatoleum</taxon>
    </lineage>
</organism>
<proteinExistence type="predicted"/>
<feature type="region of interest" description="Disordered" evidence="1">
    <location>
        <begin position="167"/>
        <end position="186"/>
    </location>
</feature>
<protein>
    <submittedName>
        <fullName evidence="2">Uncharacterized protein</fullName>
    </submittedName>
</protein>
<name>A0ABZ1AS96_AROEV</name>